<dbReference type="GO" id="GO:0016539">
    <property type="term" value="P:intein-mediated protein splicing"/>
    <property type="evidence" value="ECO:0007669"/>
    <property type="project" value="InterPro"/>
</dbReference>
<dbReference type="CDD" id="cd00081">
    <property type="entry name" value="Hint"/>
    <property type="match status" value="1"/>
</dbReference>
<dbReference type="EMBL" id="HG002126">
    <property type="protein sequence ID" value="CDF40130.1"/>
    <property type="molecule type" value="Genomic_DNA"/>
</dbReference>
<evidence type="ECO:0000313" key="4">
    <source>
        <dbReference type="Proteomes" id="UP000012073"/>
    </source>
</evidence>
<dbReference type="OrthoDB" id="4923at2759"/>
<dbReference type="Gramene" id="CDF40130">
    <property type="protein sequence ID" value="CDF40130"/>
    <property type="gene ID" value="CHC_T00007001001"/>
</dbReference>
<dbReference type="Gene3D" id="2.170.16.10">
    <property type="entry name" value="Hedgehog/Intein (Hint) domain"/>
    <property type="match status" value="1"/>
</dbReference>
<dbReference type="PROSITE" id="PS50817">
    <property type="entry name" value="INTEIN_N_TER"/>
    <property type="match status" value="1"/>
</dbReference>
<protein>
    <recommendedName>
        <fullName evidence="2">Hint domain-containing protein</fullName>
    </recommendedName>
</protein>
<evidence type="ECO:0000259" key="2">
    <source>
        <dbReference type="SMART" id="SM00306"/>
    </source>
</evidence>
<evidence type="ECO:0000313" key="3">
    <source>
        <dbReference type="EMBL" id="CDF40130.1"/>
    </source>
</evidence>
<dbReference type="SMART" id="SM00306">
    <property type="entry name" value="HintN"/>
    <property type="match status" value="1"/>
</dbReference>
<name>R7QRY2_CHOCR</name>
<dbReference type="AlphaFoldDB" id="R7QRY2"/>
<dbReference type="InterPro" id="IPR052140">
    <property type="entry name" value="Dev_Signal_Hedgehog-like"/>
</dbReference>
<gene>
    <name evidence="3" type="ORF">CHC_T00007001001</name>
</gene>
<sequence length="349" mass="36901">MTASGFLCNGPGGKALADGPTLLSAGLQLPSLVTEQDLEFFAGVETAPRICGEWAFNASAVSWFLYKPPNAAAQRDDVTGIEVEPGYMYVTYEHFADFCLFRASVDDTLEFPSPVPSTSATDLEEGNGGASSEGDGSADPTNEDAESAGSIDGQLSPSPGQTAGTTDDNPRECFPGDALVQLEDGKARRMADLGLGDKVMSSTNDHYSDVYFFSHRDRQVSATFVRLETSSRGSLSLTSGHYLYLNGIAAAAATARPGDFLTVANGTMDRVISVGMVKGGGLYNPHTSRGDIVVNGFLTTTWTTAVPPVVAHPLLAPIRFIYSLLRAPMEHASGRPAGLLGFLKVLCRK</sequence>
<dbReference type="SUPFAM" id="SSF51294">
    <property type="entry name" value="Hedgehog/intein (Hint) domain"/>
    <property type="match status" value="1"/>
</dbReference>
<dbReference type="Pfam" id="PF01079">
    <property type="entry name" value="Hint"/>
    <property type="match status" value="1"/>
</dbReference>
<dbReference type="KEGG" id="ccp:CHC_T00007001001"/>
<proteinExistence type="predicted"/>
<dbReference type="RefSeq" id="XP_005710424.1">
    <property type="nucleotide sequence ID" value="XM_005710367.1"/>
</dbReference>
<dbReference type="Proteomes" id="UP000012073">
    <property type="component" value="Unassembled WGS sequence"/>
</dbReference>
<dbReference type="STRING" id="2769.R7QRY2"/>
<organism evidence="3 4">
    <name type="scientific">Chondrus crispus</name>
    <name type="common">Carrageen Irish moss</name>
    <name type="synonym">Polymorpha crispa</name>
    <dbReference type="NCBI Taxonomy" id="2769"/>
    <lineage>
        <taxon>Eukaryota</taxon>
        <taxon>Rhodophyta</taxon>
        <taxon>Florideophyceae</taxon>
        <taxon>Rhodymeniophycidae</taxon>
        <taxon>Gigartinales</taxon>
        <taxon>Gigartinaceae</taxon>
        <taxon>Chondrus</taxon>
    </lineage>
</organism>
<dbReference type="InterPro" id="IPR006141">
    <property type="entry name" value="Intein_N"/>
</dbReference>
<feature type="region of interest" description="Disordered" evidence="1">
    <location>
        <begin position="112"/>
        <end position="176"/>
    </location>
</feature>
<dbReference type="InterPro" id="IPR036844">
    <property type="entry name" value="Hint_dom_sf"/>
</dbReference>
<accession>R7QRY2</accession>
<feature type="domain" description="Hint" evidence="2">
    <location>
        <begin position="171"/>
        <end position="265"/>
    </location>
</feature>
<dbReference type="InterPro" id="IPR001767">
    <property type="entry name" value="Hedgehog_Hint"/>
</dbReference>
<dbReference type="PANTHER" id="PTHR46706:SF12">
    <property type="entry name" value="PROTEIN QUA-1-RELATED"/>
    <property type="match status" value="1"/>
</dbReference>
<dbReference type="PANTHER" id="PTHR46706">
    <property type="entry name" value="PROTEIN QUA-1-RELATED"/>
    <property type="match status" value="1"/>
</dbReference>
<dbReference type="GO" id="GO:0016540">
    <property type="term" value="P:protein autoprocessing"/>
    <property type="evidence" value="ECO:0007669"/>
    <property type="project" value="InterPro"/>
</dbReference>
<evidence type="ECO:0000256" key="1">
    <source>
        <dbReference type="SAM" id="MobiDB-lite"/>
    </source>
</evidence>
<feature type="compositionally biased region" description="Polar residues" evidence="1">
    <location>
        <begin position="153"/>
        <end position="167"/>
    </location>
</feature>
<reference evidence="4" key="1">
    <citation type="journal article" date="2013" name="Proc. Natl. Acad. Sci. U.S.A.">
        <title>Genome structure and metabolic features in the red seaweed Chondrus crispus shed light on evolution of the Archaeplastida.</title>
        <authorList>
            <person name="Collen J."/>
            <person name="Porcel B."/>
            <person name="Carre W."/>
            <person name="Ball S.G."/>
            <person name="Chaparro C."/>
            <person name="Tonon T."/>
            <person name="Barbeyron T."/>
            <person name="Michel G."/>
            <person name="Noel B."/>
            <person name="Valentin K."/>
            <person name="Elias M."/>
            <person name="Artiguenave F."/>
            <person name="Arun A."/>
            <person name="Aury J.M."/>
            <person name="Barbosa-Neto J.F."/>
            <person name="Bothwell J.H."/>
            <person name="Bouget F.Y."/>
            <person name="Brillet L."/>
            <person name="Cabello-Hurtado F."/>
            <person name="Capella-Gutierrez S."/>
            <person name="Charrier B."/>
            <person name="Cladiere L."/>
            <person name="Cock J.M."/>
            <person name="Coelho S.M."/>
            <person name="Colleoni C."/>
            <person name="Czjzek M."/>
            <person name="Da Silva C."/>
            <person name="Delage L."/>
            <person name="Denoeud F."/>
            <person name="Deschamps P."/>
            <person name="Dittami S.M."/>
            <person name="Gabaldon T."/>
            <person name="Gachon C.M."/>
            <person name="Groisillier A."/>
            <person name="Herve C."/>
            <person name="Jabbari K."/>
            <person name="Katinka M."/>
            <person name="Kloareg B."/>
            <person name="Kowalczyk N."/>
            <person name="Labadie K."/>
            <person name="Leblanc C."/>
            <person name="Lopez P.J."/>
            <person name="McLachlan D.H."/>
            <person name="Meslet-Cladiere L."/>
            <person name="Moustafa A."/>
            <person name="Nehr Z."/>
            <person name="Nyvall Collen P."/>
            <person name="Panaud O."/>
            <person name="Partensky F."/>
            <person name="Poulain J."/>
            <person name="Rensing S.A."/>
            <person name="Rousvoal S."/>
            <person name="Samson G."/>
            <person name="Symeonidi A."/>
            <person name="Weissenbach J."/>
            <person name="Zambounis A."/>
            <person name="Wincker P."/>
            <person name="Boyen C."/>
        </authorList>
    </citation>
    <scope>NUCLEOTIDE SEQUENCE [LARGE SCALE GENOMIC DNA]</scope>
    <source>
        <strain evidence="4">cv. Stackhouse</strain>
    </source>
</reference>
<dbReference type="GeneID" id="17318136"/>
<keyword evidence="4" id="KW-1185">Reference proteome</keyword>
<dbReference type="InterPro" id="IPR003587">
    <property type="entry name" value="Hint_dom_N"/>
</dbReference>